<feature type="compositionally biased region" description="Low complexity" evidence="1">
    <location>
        <begin position="829"/>
        <end position="840"/>
    </location>
</feature>
<sequence length="848" mass="95944">MSNHPQPDPLSAAPADPPHNDDIVQHGHLTPPTTPTNPATNGIDLHHTPARPGVNAAQFGPRPPQDKDLRSLYTGVEKMQDNLHQVSLDEMFKTYLNCGGDPTAEDLKAFTYDDEGELEKVAKEADLGPMICAMGQSVADRAGETILFRDISAARPRSSNQASNSRKRKPKDGEENSEVRNDSEQNDSSQSHGTTPDVAIYLNNDRTKTLFVIKPEDYQKRAGKKAKEKAKEKEKDKTFGAHQDWVGHRSWSDIVAFFEAKIDHTLSAFEFAHPNTRFVRDDTDGGEKSLGQFLEYLAQILAHQHRTHLFAVYVFKNQARLVYADRPGAVVSEPFFYGTRDHSTLHIFFWKLARMSNKERGFDETATPASDADIRAMREYAATAPTEYLKAQAYYALSWDPTAKEGKQLKSLEWPMHKLSVGDRTVFVGRPSFATHSLFGRCTRGYVAFEKVQKEGKTSWHLHFLKDSWRVKDANNRIRPEHKVYKRLHKKGAGDRIPTSLAAGDVVDAHGLPQLTRLHDIGERRHHPRAHYRILIAEVYRPLSDFTDFRQLAELLRDALLAHKDAWEKAGVLHRDISFNNILIHEVVEDKKTVRKGILSDWDLSKYKKDVSGTEPRQPDRTGTWYFRSAVLGRYPRKPYEVSDDIESFIHVYHYSVLRFHRTNKTESLQDHISLIYERAVVRAEDGAHLGSTSKFDHMCMATSFIKPEDNRSLQLVLNQLAKIYSQHYATIDEQEYKRKYSPSFDPTKAAAARPASNEDQDSDAKFMAAFDDRTDGPSMPSANRTLEGHGKLLTAFSAVVAWDRDLPKGPIDEFKVAGIATRKNNAFSSSMPSQGPSSQDATHVHTY</sequence>
<dbReference type="SUPFAM" id="SSF56112">
    <property type="entry name" value="Protein kinase-like (PK-like)"/>
    <property type="match status" value="1"/>
</dbReference>
<dbReference type="GO" id="GO:0004672">
    <property type="term" value="F:protein kinase activity"/>
    <property type="evidence" value="ECO:0007669"/>
    <property type="project" value="InterPro"/>
</dbReference>
<feature type="compositionally biased region" description="Basic and acidic residues" evidence="1">
    <location>
        <begin position="171"/>
        <end position="183"/>
    </location>
</feature>
<feature type="region of interest" description="Disordered" evidence="1">
    <location>
        <begin position="1"/>
        <end position="67"/>
    </location>
</feature>
<feature type="region of interest" description="Disordered" evidence="1">
    <location>
        <begin position="827"/>
        <end position="848"/>
    </location>
</feature>
<keyword evidence="4" id="KW-1185">Reference proteome</keyword>
<evidence type="ECO:0000259" key="2">
    <source>
        <dbReference type="Pfam" id="PF17667"/>
    </source>
</evidence>
<reference evidence="3 4" key="1">
    <citation type="journal article" date="2015" name="Sci. Rep.">
        <title>Chromosome-level genome map provides insights into diverse defense mechanisms in the medicinal fungus Ganoderma sinense.</title>
        <authorList>
            <person name="Zhu Y."/>
            <person name="Xu J."/>
            <person name="Sun C."/>
            <person name="Zhou S."/>
            <person name="Xu H."/>
            <person name="Nelson D.R."/>
            <person name="Qian J."/>
            <person name="Song J."/>
            <person name="Luo H."/>
            <person name="Xiang L."/>
            <person name="Li Y."/>
            <person name="Xu Z."/>
            <person name="Ji A."/>
            <person name="Wang L."/>
            <person name="Lu S."/>
            <person name="Hayward A."/>
            <person name="Sun W."/>
            <person name="Li X."/>
            <person name="Schwartz D.C."/>
            <person name="Wang Y."/>
            <person name="Chen S."/>
        </authorList>
    </citation>
    <scope>NUCLEOTIDE SEQUENCE [LARGE SCALE GENOMIC DNA]</scope>
    <source>
        <strain evidence="3 4">ZZ0214-1</strain>
    </source>
</reference>
<protein>
    <recommendedName>
        <fullName evidence="2">Fungal-type protein kinase domain-containing protein</fullName>
    </recommendedName>
</protein>
<dbReference type="PANTHER" id="PTHR38248:SF2">
    <property type="entry name" value="FUNK1 11"/>
    <property type="match status" value="1"/>
</dbReference>
<dbReference type="AlphaFoldDB" id="A0A2G8SRP1"/>
<gene>
    <name evidence="3" type="ORF">GSI_00140</name>
</gene>
<dbReference type="Pfam" id="PF17667">
    <property type="entry name" value="Pkinase_fungal"/>
    <property type="match status" value="1"/>
</dbReference>
<feature type="domain" description="Fungal-type protein kinase" evidence="2">
    <location>
        <begin position="283"/>
        <end position="654"/>
    </location>
</feature>
<dbReference type="InterPro" id="IPR008266">
    <property type="entry name" value="Tyr_kinase_AS"/>
</dbReference>
<evidence type="ECO:0000313" key="4">
    <source>
        <dbReference type="Proteomes" id="UP000230002"/>
    </source>
</evidence>
<evidence type="ECO:0000313" key="3">
    <source>
        <dbReference type="EMBL" id="PIL36451.1"/>
    </source>
</evidence>
<dbReference type="PROSITE" id="PS00109">
    <property type="entry name" value="PROTEIN_KINASE_TYR"/>
    <property type="match status" value="1"/>
</dbReference>
<comment type="caution">
    <text evidence="3">The sequence shown here is derived from an EMBL/GenBank/DDBJ whole genome shotgun (WGS) entry which is preliminary data.</text>
</comment>
<proteinExistence type="predicted"/>
<evidence type="ECO:0000256" key="1">
    <source>
        <dbReference type="SAM" id="MobiDB-lite"/>
    </source>
</evidence>
<dbReference type="PANTHER" id="PTHR38248">
    <property type="entry name" value="FUNK1 6"/>
    <property type="match status" value="1"/>
</dbReference>
<dbReference type="Proteomes" id="UP000230002">
    <property type="component" value="Unassembled WGS sequence"/>
</dbReference>
<dbReference type="EMBL" id="AYKW01000001">
    <property type="protein sequence ID" value="PIL36451.1"/>
    <property type="molecule type" value="Genomic_DNA"/>
</dbReference>
<feature type="region of interest" description="Disordered" evidence="1">
    <location>
        <begin position="150"/>
        <end position="197"/>
    </location>
</feature>
<dbReference type="Gene3D" id="1.10.510.10">
    <property type="entry name" value="Transferase(Phosphotransferase) domain 1"/>
    <property type="match status" value="1"/>
</dbReference>
<accession>A0A2G8SRP1</accession>
<dbReference type="OrthoDB" id="2802734at2759"/>
<dbReference type="InterPro" id="IPR011009">
    <property type="entry name" value="Kinase-like_dom_sf"/>
</dbReference>
<name>A0A2G8SRP1_9APHY</name>
<dbReference type="InterPro" id="IPR040976">
    <property type="entry name" value="Pkinase_fungal"/>
</dbReference>
<organism evidence="3 4">
    <name type="scientific">Ganoderma sinense ZZ0214-1</name>
    <dbReference type="NCBI Taxonomy" id="1077348"/>
    <lineage>
        <taxon>Eukaryota</taxon>
        <taxon>Fungi</taxon>
        <taxon>Dikarya</taxon>
        <taxon>Basidiomycota</taxon>
        <taxon>Agaricomycotina</taxon>
        <taxon>Agaricomycetes</taxon>
        <taxon>Polyporales</taxon>
        <taxon>Polyporaceae</taxon>
        <taxon>Ganoderma</taxon>
    </lineage>
</organism>
<feature type="region of interest" description="Disordered" evidence="1">
    <location>
        <begin position="744"/>
        <end position="763"/>
    </location>
</feature>
<dbReference type="STRING" id="1077348.A0A2G8SRP1"/>